<feature type="region of interest" description="Disordered" evidence="5">
    <location>
        <begin position="693"/>
        <end position="712"/>
    </location>
</feature>
<keyword evidence="4" id="KW-0812">Transmembrane</keyword>
<name>A0A8K1JVX9_9ROSI</name>
<feature type="compositionally biased region" description="Low complexity" evidence="5">
    <location>
        <begin position="699"/>
        <end position="712"/>
    </location>
</feature>
<evidence type="ECO:0000256" key="1">
    <source>
        <dbReference type="ARBA" id="ARBA00002515"/>
    </source>
</evidence>
<keyword evidence="4" id="KW-0472">Membrane</keyword>
<keyword evidence="4 6" id="KW-0934">Plastid</keyword>
<organism evidence="6">
    <name type="scientific">Tripterygium hypoglaucum</name>
    <dbReference type="NCBI Taxonomy" id="205465"/>
    <lineage>
        <taxon>Eukaryota</taxon>
        <taxon>Viridiplantae</taxon>
        <taxon>Streptophyta</taxon>
        <taxon>Embryophyta</taxon>
        <taxon>Tracheophyta</taxon>
        <taxon>Spermatophyta</taxon>
        <taxon>Magnoliopsida</taxon>
        <taxon>eudicotyledons</taxon>
        <taxon>Gunneridae</taxon>
        <taxon>Pentapetalae</taxon>
        <taxon>rosids</taxon>
        <taxon>fabids</taxon>
        <taxon>Celastrales</taxon>
        <taxon>Celastraceae</taxon>
        <taxon>Tripterygium</taxon>
    </lineage>
</organism>
<feature type="transmembrane region" description="Helical" evidence="4">
    <location>
        <begin position="18"/>
        <end position="44"/>
    </location>
</feature>
<feature type="transmembrane region" description="Helical" evidence="4">
    <location>
        <begin position="167"/>
        <end position="195"/>
    </location>
</feature>
<feature type="compositionally biased region" description="Basic and acidic residues" evidence="5">
    <location>
        <begin position="266"/>
        <end position="282"/>
    </location>
</feature>
<comment type="similarity">
    <text evidence="4">Belongs to the TIC214 family.</text>
</comment>
<keyword evidence="4" id="KW-1133">Transmembrane helix</keyword>
<dbReference type="GO" id="GO:0015031">
    <property type="term" value="P:protein transport"/>
    <property type="evidence" value="ECO:0007669"/>
    <property type="project" value="UniProtKB-KW"/>
</dbReference>
<evidence type="ECO:0000256" key="3">
    <source>
        <dbReference type="ARBA" id="ARBA00022780"/>
    </source>
</evidence>
<comment type="function">
    <text evidence="1 4">Involved in protein precursor import into chloroplasts. May be part of an intermediate translocation complex acting as a protein-conducting channel at the inner envelope.</text>
</comment>
<dbReference type="PANTHER" id="PTHR33163">
    <property type="entry name" value="PROTEIN TIC 214-RELATED"/>
    <property type="match status" value="1"/>
</dbReference>
<feature type="transmembrane region" description="Helical" evidence="4">
    <location>
        <begin position="216"/>
        <end position="238"/>
    </location>
</feature>
<keyword evidence="4 6" id="KW-0150">Chloroplast</keyword>
<evidence type="ECO:0000256" key="2">
    <source>
        <dbReference type="ARBA" id="ARBA00004478"/>
    </source>
</evidence>
<comment type="subcellular location">
    <subcellularLocation>
        <location evidence="2">Plastid</location>
        <location evidence="2">Chloroplast inner membrane</location>
        <topology evidence="2">Multi-pass membrane protein</topology>
    </subcellularLocation>
</comment>
<reference evidence="6" key="1">
    <citation type="submission" date="2021-04" db="EMBL/GenBank/DDBJ databases">
        <authorList>
            <person name="Xu Y."/>
        </authorList>
    </citation>
    <scope>NUCLEOTIDE SEQUENCE</scope>
</reference>
<keyword evidence="4" id="KW-0653">Protein transport</keyword>
<feature type="transmembrane region" description="Helical" evidence="4">
    <location>
        <begin position="65"/>
        <end position="85"/>
    </location>
</feature>
<dbReference type="InterPro" id="IPR008896">
    <property type="entry name" value="TIC214"/>
</dbReference>
<comment type="subunit">
    <text evidence="4">Part of the Tic complex.</text>
</comment>
<keyword evidence="3 4" id="KW-1001">Plastid inner membrane</keyword>
<feature type="transmembrane region" description="Helical" evidence="4">
    <location>
        <begin position="127"/>
        <end position="147"/>
    </location>
</feature>
<evidence type="ECO:0000256" key="5">
    <source>
        <dbReference type="SAM" id="MobiDB-lite"/>
    </source>
</evidence>
<proteinExistence type="inferred from homology"/>
<keyword evidence="4" id="KW-0813">Transport</keyword>
<dbReference type="PANTHER" id="PTHR33163:SF40">
    <property type="entry name" value="PROTEIN TIC 214"/>
    <property type="match status" value="1"/>
</dbReference>
<protein>
    <recommendedName>
        <fullName evidence="4">Protein TIC 214</fullName>
    </recommendedName>
    <alternativeName>
        <fullName evidence="4">Translocon at the inner envelope membrane of chloroplasts 214</fullName>
    </alternativeName>
</protein>
<accession>A0A8K1JVX9</accession>
<evidence type="ECO:0000256" key="4">
    <source>
        <dbReference type="RuleBase" id="RU364085"/>
    </source>
</evidence>
<sequence>MIFKSFILGNLVSLSLKIINSVVVVGLYYGFLTTFSIGPSYLFLLRARVMEEGEEGTEKKVSATTGFITGQLMMFISIYYAPLYLALGRPHTITVLALPYLLFHFFWNNHKHFFDYGSTTTNSMRNLSIQCVFLNNLIVQLFNHFILPSSMLVRLVNIYMFRCNNKMLFVTSSFVGWLIGHILFMKWVGFVLVWIQQKNSIRSNVLIRSNKYLVSELINSMARILSILLFITCVYSLGRIPSPLFTKKLKETSEREERGESEEETDVKIETTSETKGTKQEQEESNEEDPSSYLLSEEKDKIQIDETKEKKVILIVNEKNEKKKKKDESYFQLKKTGSKNKKVYDIFYLDENQENPMFEIFQDKNIFWFEKPLVTILFDYKRWHRPFRYIKNNGREKAVRNEMSQFFFYTCLSDGKQKIPFAYLPSLSFFFDLIERKMPIFTTEKTTSTELYNRWGYMNEQKKNKLNNEFINKVETQDFHFLAFTLLEKRTRLCKNTKESLPKLFDPLLSGPSRGRIKKLFLFPLRNETSRKKYIDPPWIRINRIHGLLFTPNYREFDQKQTIDTFDRKAFSIEIRYLVNLMSKFTEKTQGVSSLNFKEPSSFSNHEQRGEYRRKILKFFFDTVLADPKDIKKKKIGITEIRKKVPRWSYKLINELEQQEREHEEITLKGYEIRSRKYKRVIIFTENRDTYNNTKDTINPNPNTNHGDNNPNAKRVEREIALIRYSQQPDFRRDIIKGSMRPQRRKTITWELFQPNIHSPLFLDRLNKPFLFAFDISQMMKIMFIHLICKNREFVISDYTEERIQESEKKEKDKREEKARIETAEAWDNILFAHVIRGSLLVIQSLLRKYVILPLLIIAKNTIRTLLFQFPEWSEDLKDWNKEMHIKCTYSGVQLSEKEFPKNWLTEGIQIKILFPFRLKPWHRAKFQCPQKGPMKERKRKKKNFCFLTVFGMETEFPFGSTKRRTSLFDFKPICKKLEEKVRKFTKKCFLVIRILKKRTKFSLKFTKSKESKKRVIKKSPFFFFKEQIKELITILLVFSGLDELNETKKDFITNKKTIDESAIQIIPMGWTNSSLAEARMQALTNKKRTIINQIQKKKKEKKVISKKKRSPNKITYGTKRFGSLKKLLKRRNGRVVRKFHYFRKIFIEKIYIDIFLSIIQIPRMNAELFLESARNLIDKYIYNNDENHEKAAIDKVNQNTIHFISNIKKSLTNISNKKTRVFRDLSSLSQAYVFYKLSQTQFLNLYRLNLSKLRSALQYHDYGTTLFLKKKIKGYFEVQEIFQCQLRHKKPSTSIINQWKNWLKAGHYQYDFSPIRWSRLVPQKWRNIINQGCIAENKDLKKSDSYEKDRLIQYEKKKNFEAESLLNQQKNFKKHYRYDLLAYKYINYEDPKDSYIFRFLLKEKNNQGIFLYNYKTYNHKFVHLPGDVPTNNYLGEDEIVDIEKNPARKFFDWKILRFCLICLRNKMDIKFWIDTGTKSNKKTKTVSNNYQIIDKIDKKSLFYLMLHQDEEINASPPKNLFDWMEMNERILSHSILNFELWFFPQICILYNAYKKNPRAIPIKLLLFDLNENVFEKNKVNKKKKRDTFILSFSNEKKTIEVKNKNEEEKESERQADLGSVRLNQEKGLEEYFAGSDTKKKKKYKSSMEVELDFLLKRYFCFQLRWNASVNQRVLNNIKVFCLLLRLRNPNEIAISSIQRREMSLDILLIPNNLSLTEFLKKRILIIEPVRLAVKNIRQFLMYQTINISVGHKSKHKINPRHQEKGCVDKTNLDESIAKQKRNTGNKNQNLDDFFVPENTFLSQRRREFGSLISLNSKNSQGIHQINTKFFNGNNIKTCGNVSNKNKDLYRYKKKKKRIQFKLVFWPNYRLEDLACMNRYWFDTNNGSRFNMVRIHMYSRLKTL</sequence>
<feature type="region of interest" description="Disordered" evidence="5">
    <location>
        <begin position="251"/>
        <end position="294"/>
    </location>
</feature>
<dbReference type="EMBL" id="MZ064576">
    <property type="protein sequence ID" value="UCU57667.1"/>
    <property type="molecule type" value="Genomic_DNA"/>
</dbReference>
<dbReference type="Pfam" id="PF05758">
    <property type="entry name" value="Ycf1"/>
    <property type="match status" value="1"/>
</dbReference>
<geneLocation type="chloroplast" evidence="6"/>
<evidence type="ECO:0000313" key="6">
    <source>
        <dbReference type="EMBL" id="UCU57667.1"/>
    </source>
</evidence>
<dbReference type="GO" id="GO:0009706">
    <property type="term" value="C:chloroplast inner membrane"/>
    <property type="evidence" value="ECO:0007669"/>
    <property type="project" value="UniProtKB-SubCell"/>
</dbReference>
<gene>
    <name evidence="6" type="primary">ycf1</name>
    <name evidence="4" type="synonym">TIC214</name>
</gene>
<feature type="transmembrane region" description="Helical" evidence="4">
    <location>
        <begin position="91"/>
        <end position="107"/>
    </location>
</feature>